<name>A0ABN0URL0_9PSEU</name>
<evidence type="ECO:0000313" key="2">
    <source>
        <dbReference type="EMBL" id="GAA0259338.1"/>
    </source>
</evidence>
<dbReference type="EMBL" id="BAAABU010000028">
    <property type="protein sequence ID" value="GAA0259338.1"/>
    <property type="molecule type" value="Genomic_DNA"/>
</dbReference>
<gene>
    <name evidence="2" type="ORF">GCM10010492_70370</name>
</gene>
<dbReference type="Proteomes" id="UP001500416">
    <property type="component" value="Unassembled WGS sequence"/>
</dbReference>
<proteinExistence type="predicted"/>
<reference evidence="2 3" key="1">
    <citation type="journal article" date="2019" name="Int. J. Syst. Evol. Microbiol.">
        <title>The Global Catalogue of Microorganisms (GCM) 10K type strain sequencing project: providing services to taxonomists for standard genome sequencing and annotation.</title>
        <authorList>
            <consortium name="The Broad Institute Genomics Platform"/>
            <consortium name="The Broad Institute Genome Sequencing Center for Infectious Disease"/>
            <person name="Wu L."/>
            <person name="Ma J."/>
        </authorList>
    </citation>
    <scope>NUCLEOTIDE SEQUENCE [LARGE SCALE GENOMIC DNA]</scope>
    <source>
        <strain evidence="2 3">JCM 3380</strain>
    </source>
</reference>
<feature type="region of interest" description="Disordered" evidence="1">
    <location>
        <begin position="717"/>
        <end position="799"/>
    </location>
</feature>
<sequence>MRPSSDDATPYDHPTIEPNKTTPRDIRIEAQAEPFSTQIVGGHGDIHYAPNIYTGHAWVHSDEIADNQVAEAQKAFVPPPGYGDAWSTLNSRNVLIISAAPGTGKRTAAVNLLAELRQPRPERQHTAQARPNLELRELDEDWEKPRISKLQLFPDQGLLLDLSDSLDQAPGEEFGTQLVDYASKLAAIKSFLIVLTTPEVWKACAGSTSDLTVRDLGRPTAYAIVEARLTHSSSPYPERVQWLSLDGFREILRHNPLPGDLDGLYQAIVAAEDSPAGRADAVDQFHGWRRHLTDWWKSEEAERGPYERAMQIVAATVGSAPAGDILTMTDHFLEVAGHATDVHRPLSGPDLSERLRRVGAVTGEDGLVELEPTRPRFHGAVLDHVWRERVQIHNYYKQWIVQVTTDGRVGKKYIEQIAASVTGMGIRRDSVEFLELIENWVKNRTDQDILATRMLEDTCLDPVVGAKVRKRLRAWSDQKSTPERLVDIVIAVCQGELGRERTVVALTRLKKILLRSNADLFAEKVSAAIVAIAHYPGRLQEVLAEVIGWMGEPNPTPGQTGFLALMEPYVEIENGGEPPVARLLTECRHDDDIRNVLAAAWHTAVYADPSDGEVVSAIRRLLSFANRRPEFIDITVDIIGPAIQGNLKKTIAGKVLFNPAVGNVEDGGNAAHLKLLDLLFDETHHAVPATPVSVGFPVEETLVDTPDAVEGFPMWNSLGPDEVTDEPRKVDGPSSTAAVEDDQETVTDQDNGSGWADRGSTITDRQSESSDLSAPAYPIMPTAPPPDGAGIERRSWFRR</sequence>
<keyword evidence="3" id="KW-1185">Reference proteome</keyword>
<feature type="compositionally biased region" description="Basic and acidic residues" evidence="1">
    <location>
        <begin position="790"/>
        <end position="799"/>
    </location>
</feature>
<comment type="caution">
    <text evidence="2">The sequence shown here is derived from an EMBL/GenBank/DDBJ whole genome shotgun (WGS) entry which is preliminary data.</text>
</comment>
<evidence type="ECO:0000256" key="1">
    <source>
        <dbReference type="SAM" id="MobiDB-lite"/>
    </source>
</evidence>
<dbReference type="RefSeq" id="WP_343939206.1">
    <property type="nucleotide sequence ID" value="NZ_BAAABU010000028.1"/>
</dbReference>
<feature type="compositionally biased region" description="Polar residues" evidence="1">
    <location>
        <begin position="760"/>
        <end position="772"/>
    </location>
</feature>
<organism evidence="2 3">
    <name type="scientific">Saccharothrix mutabilis subsp. mutabilis</name>
    <dbReference type="NCBI Taxonomy" id="66855"/>
    <lineage>
        <taxon>Bacteria</taxon>
        <taxon>Bacillati</taxon>
        <taxon>Actinomycetota</taxon>
        <taxon>Actinomycetes</taxon>
        <taxon>Pseudonocardiales</taxon>
        <taxon>Pseudonocardiaceae</taxon>
        <taxon>Saccharothrix</taxon>
    </lineage>
</organism>
<accession>A0ABN0URL0</accession>
<evidence type="ECO:0000313" key="3">
    <source>
        <dbReference type="Proteomes" id="UP001500416"/>
    </source>
</evidence>
<protein>
    <submittedName>
        <fullName evidence="2">Uncharacterized protein</fullName>
    </submittedName>
</protein>
<feature type="region of interest" description="Disordered" evidence="1">
    <location>
        <begin position="1"/>
        <end position="23"/>
    </location>
</feature>